<evidence type="ECO:0000313" key="2">
    <source>
        <dbReference type="EMBL" id="MDA0642239.1"/>
    </source>
</evidence>
<feature type="chain" id="PRO_5046429544" evidence="1">
    <location>
        <begin position="31"/>
        <end position="295"/>
    </location>
</feature>
<keyword evidence="3" id="KW-1185">Reference proteome</keyword>
<dbReference type="EMBL" id="JAPNUD010000037">
    <property type="protein sequence ID" value="MDA0642239.1"/>
    <property type="molecule type" value="Genomic_DNA"/>
</dbReference>
<reference evidence="2 3" key="1">
    <citation type="submission" date="2022-11" db="EMBL/GenBank/DDBJ databases">
        <title>Nonomuraea corallina sp. nov., a new species of the genus Nonomuraea isolated from sea side sediment in Thai sea.</title>
        <authorList>
            <person name="Ngamcharungchit C."/>
            <person name="Matsumoto A."/>
            <person name="Suriyachadkun C."/>
            <person name="Panbangred W."/>
            <person name="Inahashi Y."/>
            <person name="Intra B."/>
        </authorList>
    </citation>
    <scope>NUCLEOTIDE SEQUENCE [LARGE SCALE GENOMIC DNA]</scope>
    <source>
        <strain evidence="2 3">DSM 43553</strain>
    </source>
</reference>
<evidence type="ECO:0000313" key="3">
    <source>
        <dbReference type="Proteomes" id="UP001212498"/>
    </source>
</evidence>
<dbReference type="Proteomes" id="UP001212498">
    <property type="component" value="Unassembled WGS sequence"/>
</dbReference>
<dbReference type="RefSeq" id="WP_271276830.1">
    <property type="nucleotide sequence ID" value="NZ_BAABFD010000004.1"/>
</dbReference>
<sequence length="295" mass="32230">MTAFPRSRSMTFTAALALAGTVLSAPAAVAAAPPEGAYWHTRSVTTSTHPWRFGTKSHPYALLETSVSEEWATPAGKAWNGYRELATRPESPADKKAWRRDGSPTQWGKTIDGKIVKLSGKHSKGHVGLLLPDRGQFWVAGQWLTYEEVQRLPADPERLEDWLTRAARVGGLTESVANWLTSVLPQLLHQFPAPREVRAAAWEALLKSPNVRMEGTAKDSLGRSGTVVVINTTYGTGEKRNVVERRLIVDTGRMVLLSDSQKSTLGGKPLLEGSYDKTLIEVGWTDSPPTVPALP</sequence>
<feature type="signal peptide" evidence="1">
    <location>
        <begin position="1"/>
        <end position="30"/>
    </location>
</feature>
<name>A0ABT4SYL4_9ACTN</name>
<keyword evidence="1" id="KW-0732">Signal</keyword>
<gene>
    <name evidence="2" type="ORF">OUY24_16515</name>
</gene>
<accession>A0ABT4SYL4</accession>
<organism evidence="2 3">
    <name type="scientific">Nonomuraea ferruginea</name>
    <dbReference type="NCBI Taxonomy" id="46174"/>
    <lineage>
        <taxon>Bacteria</taxon>
        <taxon>Bacillati</taxon>
        <taxon>Actinomycetota</taxon>
        <taxon>Actinomycetes</taxon>
        <taxon>Streptosporangiales</taxon>
        <taxon>Streptosporangiaceae</taxon>
        <taxon>Nonomuraea</taxon>
    </lineage>
</organism>
<comment type="caution">
    <text evidence="2">The sequence shown here is derived from an EMBL/GenBank/DDBJ whole genome shotgun (WGS) entry which is preliminary data.</text>
</comment>
<proteinExistence type="predicted"/>
<evidence type="ECO:0000256" key="1">
    <source>
        <dbReference type="SAM" id="SignalP"/>
    </source>
</evidence>
<protein>
    <submittedName>
        <fullName evidence="2">Uncharacterized protein</fullName>
    </submittedName>
</protein>